<dbReference type="Proteomes" id="UP001642484">
    <property type="component" value="Unassembled WGS sequence"/>
</dbReference>
<dbReference type="EMBL" id="CAXAMN010023384">
    <property type="protein sequence ID" value="CAK9077352.1"/>
    <property type="molecule type" value="Genomic_DNA"/>
</dbReference>
<gene>
    <name evidence="1" type="ORF">CCMP2556_LOCUS38135</name>
</gene>
<sequence length="220" mass="24828">MDLERGHIKLKTLPWAEARLSHAAAVAAANWDRPQVYVAEIKGVWTPDILQAHHEEQLKHQVLAAFNKDLEEVPEPHLVLEQAEGRSVPKFPSRRGFKPPTRRVACKGYQPMQNNFVAERMRGGQYGWAAQRLSRAAALAAVHWQNPRAYRAELYGIRDPEDEREEEIQIQVLGKMGGEDLEESLRKASNMKSESPQLFLESVARIPSHEGEARTTAVPG</sequence>
<name>A0ABP0PMU0_9DINO</name>
<protein>
    <submittedName>
        <fullName evidence="1">Uncharacterized protein</fullName>
    </submittedName>
</protein>
<evidence type="ECO:0000313" key="2">
    <source>
        <dbReference type="Proteomes" id="UP001642484"/>
    </source>
</evidence>
<proteinExistence type="predicted"/>
<comment type="caution">
    <text evidence="1">The sequence shown here is derived from an EMBL/GenBank/DDBJ whole genome shotgun (WGS) entry which is preliminary data.</text>
</comment>
<organism evidence="1 2">
    <name type="scientific">Durusdinium trenchii</name>
    <dbReference type="NCBI Taxonomy" id="1381693"/>
    <lineage>
        <taxon>Eukaryota</taxon>
        <taxon>Sar</taxon>
        <taxon>Alveolata</taxon>
        <taxon>Dinophyceae</taxon>
        <taxon>Suessiales</taxon>
        <taxon>Symbiodiniaceae</taxon>
        <taxon>Durusdinium</taxon>
    </lineage>
</organism>
<reference evidence="1 2" key="1">
    <citation type="submission" date="2024-02" db="EMBL/GenBank/DDBJ databases">
        <authorList>
            <person name="Chen Y."/>
            <person name="Shah S."/>
            <person name="Dougan E. K."/>
            <person name="Thang M."/>
            <person name="Chan C."/>
        </authorList>
    </citation>
    <scope>NUCLEOTIDE SEQUENCE [LARGE SCALE GENOMIC DNA]</scope>
</reference>
<evidence type="ECO:0000313" key="1">
    <source>
        <dbReference type="EMBL" id="CAK9077352.1"/>
    </source>
</evidence>
<keyword evidence="2" id="KW-1185">Reference proteome</keyword>
<accession>A0ABP0PMU0</accession>